<dbReference type="SUPFAM" id="SSF54001">
    <property type="entry name" value="Cysteine proteinases"/>
    <property type="match status" value="1"/>
</dbReference>
<keyword evidence="2" id="KW-0378">Hydrolase</keyword>
<comment type="caution">
    <text evidence="2">The sequence shown here is derived from an EMBL/GenBank/DDBJ whole genome shotgun (WGS) entry which is preliminary data.</text>
</comment>
<dbReference type="RefSeq" id="WP_262566514.1">
    <property type="nucleotide sequence ID" value="NZ_JAPFCC010000001.1"/>
</dbReference>
<evidence type="ECO:0000259" key="1">
    <source>
        <dbReference type="PROSITE" id="PS50235"/>
    </source>
</evidence>
<evidence type="ECO:0000313" key="3">
    <source>
        <dbReference type="Proteomes" id="UP001209854"/>
    </source>
</evidence>
<dbReference type="Proteomes" id="UP001209854">
    <property type="component" value="Unassembled WGS sequence"/>
</dbReference>
<sequence length="647" mass="72805">MDAGYSQITRWKHQCDDLIRKGYKDYSPTLDDQGQLLPAWSFMGLKWQNIEALEQRFTYFSFVADQMASALGQIEPRLLTMRKIQLAETVRPERYEAEAKKAEQDFNNKEAVQEQVSAFSSTTLESLAEQLEKTLNTPGAQILGAMDKLETFFNGLCDPASKVNLTSPEGKREFHSLLADIYGRISFTCFSRHGNTLPTTLEEEQQQLTLLKKVLNFYLIETENTKLPDFLNEQARSLHLPAVKDEMLNFLKTKEDSIKARITPCNPPQIPVAEAPGDEQTVKASQGAIPVDKMPFIAVTPANTPGFRNHNGVNCFANAALKQIIVGLAPEDLLNIQEAFVGKPSEQKDVMTSFLKLANAVIAQRTGHTVDTDVDTLQQTLLENLVLFGLLVDSHEARTMKTLLVEGGKSQQDSQAFAACLIDLLGLRDSTQELCRFETTCSLEDNRRRHHTGHSTLYYPITLKTGSSLVNCFEPESEVMDGDNKVEWEDKRITNENGIQVEHVTKTKLSSLKTASLGNPAPQDMRRIRIQAKLFDYDWARQKGLRSTKAAREFILNQTETRLPILNTETLNTEQVPFKIHSVVVHLGGESVDSGHYVTLEHQNNHWYLHDDRFVTELPNGIEGYLKEHPGAAPYLIDMVRNNTPSP</sequence>
<gene>
    <name evidence="2" type="ORF">NX722_02145</name>
</gene>
<dbReference type="PROSITE" id="PS50235">
    <property type="entry name" value="USP_3"/>
    <property type="match status" value="1"/>
</dbReference>
<feature type="domain" description="USP" evidence="1">
    <location>
        <begin position="305"/>
        <end position="642"/>
    </location>
</feature>
<accession>A0ABT3MQ10</accession>
<protein>
    <submittedName>
        <fullName evidence="2">Ubiquitin carboxyl-terminal hydrolase</fullName>
    </submittedName>
</protein>
<dbReference type="Pfam" id="PF00443">
    <property type="entry name" value="UCH"/>
    <property type="match status" value="1"/>
</dbReference>
<dbReference type="CDD" id="cd02257">
    <property type="entry name" value="Peptidase_C19"/>
    <property type="match status" value="1"/>
</dbReference>
<dbReference type="GO" id="GO:0016787">
    <property type="term" value="F:hydrolase activity"/>
    <property type="evidence" value="ECO:0007669"/>
    <property type="project" value="UniProtKB-KW"/>
</dbReference>
<dbReference type="EMBL" id="JAPFCC010000001">
    <property type="protein sequence ID" value="MCW7551460.1"/>
    <property type="molecule type" value="Genomic_DNA"/>
</dbReference>
<name>A0ABT3MQ10_9GAMM</name>
<reference evidence="2 3" key="1">
    <citation type="submission" date="2022-10" db="EMBL/GenBank/DDBJ databases">
        <title>High-quality genome sequences of two octocoral-associated bacteria, Endozoicomonas euniceicola EF212 and Endozoicomonas gorgoniicola PS125.</title>
        <authorList>
            <person name="Chiou Y.-J."/>
            <person name="Chen Y.-H."/>
        </authorList>
    </citation>
    <scope>NUCLEOTIDE SEQUENCE [LARGE SCALE GENOMIC DNA]</scope>
    <source>
        <strain evidence="2 3">PS125</strain>
    </source>
</reference>
<dbReference type="InterPro" id="IPR001394">
    <property type="entry name" value="Peptidase_C19_UCH"/>
</dbReference>
<dbReference type="PANTHER" id="PTHR24006:SF827">
    <property type="entry name" value="UBIQUITIN CARBOXYL-TERMINAL HYDROLASE 34"/>
    <property type="match status" value="1"/>
</dbReference>
<dbReference type="InterPro" id="IPR050164">
    <property type="entry name" value="Peptidase_C19"/>
</dbReference>
<keyword evidence="3" id="KW-1185">Reference proteome</keyword>
<organism evidence="2 3">
    <name type="scientific">Endozoicomonas gorgoniicola</name>
    <dbReference type="NCBI Taxonomy" id="1234144"/>
    <lineage>
        <taxon>Bacteria</taxon>
        <taxon>Pseudomonadati</taxon>
        <taxon>Pseudomonadota</taxon>
        <taxon>Gammaproteobacteria</taxon>
        <taxon>Oceanospirillales</taxon>
        <taxon>Endozoicomonadaceae</taxon>
        <taxon>Endozoicomonas</taxon>
    </lineage>
</organism>
<dbReference type="InterPro" id="IPR028889">
    <property type="entry name" value="USP"/>
</dbReference>
<dbReference type="PANTHER" id="PTHR24006">
    <property type="entry name" value="UBIQUITIN CARBOXYL-TERMINAL HYDROLASE"/>
    <property type="match status" value="1"/>
</dbReference>
<dbReference type="InterPro" id="IPR038765">
    <property type="entry name" value="Papain-like_cys_pep_sf"/>
</dbReference>
<evidence type="ECO:0000313" key="2">
    <source>
        <dbReference type="EMBL" id="MCW7551460.1"/>
    </source>
</evidence>
<dbReference type="Gene3D" id="3.90.70.10">
    <property type="entry name" value="Cysteine proteinases"/>
    <property type="match status" value="1"/>
</dbReference>
<proteinExistence type="predicted"/>